<accession>A0ABR3K257</accession>
<dbReference type="InterPro" id="IPR005026">
    <property type="entry name" value="SAPAP"/>
</dbReference>
<name>A0ABR3K257_TRISP</name>
<comment type="caution">
    <text evidence="5">The sequence shown here is derived from an EMBL/GenBank/DDBJ whole genome shotgun (WGS) entry which is preliminary data.</text>
</comment>
<feature type="compositionally biased region" description="Low complexity" evidence="3">
    <location>
        <begin position="260"/>
        <end position="272"/>
    </location>
</feature>
<feature type="region of interest" description="Disordered" evidence="3">
    <location>
        <begin position="196"/>
        <end position="305"/>
    </location>
</feature>
<keyword evidence="2" id="KW-0175">Coiled coil</keyword>
<evidence type="ECO:0000313" key="5">
    <source>
        <dbReference type="EMBL" id="KAL1227931.1"/>
    </source>
</evidence>
<feature type="transmembrane region" description="Helical" evidence="4">
    <location>
        <begin position="7"/>
        <end position="27"/>
    </location>
</feature>
<dbReference type="PANTHER" id="PTHR12353:SF1">
    <property type="entry name" value="DISKS LARGE-ASSOCIATED PROTEIN 5"/>
    <property type="match status" value="1"/>
</dbReference>
<comment type="similarity">
    <text evidence="1">Belongs to the SAPAP family.</text>
</comment>
<feature type="region of interest" description="Disordered" evidence="3">
    <location>
        <begin position="728"/>
        <end position="757"/>
    </location>
</feature>
<keyword evidence="4" id="KW-0812">Transmembrane</keyword>
<feature type="coiled-coil region" evidence="2">
    <location>
        <begin position="617"/>
        <end position="644"/>
    </location>
</feature>
<protein>
    <submittedName>
        <fullName evidence="5">Disks large-associated protein</fullName>
    </submittedName>
</protein>
<feature type="compositionally biased region" description="Low complexity" evidence="3">
    <location>
        <begin position="590"/>
        <end position="602"/>
    </location>
</feature>
<dbReference type="PANTHER" id="PTHR12353">
    <property type="entry name" value="DISKS LARGE-ASSOCIATED PROTEIN DAP SAP90/PSD-95-ASSOCIATED PROTEIN"/>
    <property type="match status" value="1"/>
</dbReference>
<feature type="compositionally biased region" description="Basic and acidic residues" evidence="3">
    <location>
        <begin position="208"/>
        <end position="218"/>
    </location>
</feature>
<keyword evidence="6" id="KW-1185">Reference proteome</keyword>
<feature type="compositionally biased region" description="Low complexity" evidence="3">
    <location>
        <begin position="730"/>
        <end position="741"/>
    </location>
</feature>
<dbReference type="EMBL" id="JBEUSY010000528">
    <property type="protein sequence ID" value="KAL1227931.1"/>
    <property type="molecule type" value="Genomic_DNA"/>
</dbReference>
<feature type="region of interest" description="Disordered" evidence="3">
    <location>
        <begin position="551"/>
        <end position="610"/>
    </location>
</feature>
<keyword evidence="4" id="KW-0472">Membrane</keyword>
<feature type="compositionally biased region" description="Polar residues" evidence="3">
    <location>
        <begin position="279"/>
        <end position="303"/>
    </location>
</feature>
<evidence type="ECO:0000256" key="4">
    <source>
        <dbReference type="SAM" id="Phobius"/>
    </source>
</evidence>
<evidence type="ECO:0000256" key="1">
    <source>
        <dbReference type="ARBA" id="ARBA00008839"/>
    </source>
</evidence>
<evidence type="ECO:0000256" key="3">
    <source>
        <dbReference type="SAM" id="MobiDB-lite"/>
    </source>
</evidence>
<sequence length="801" mass="87933">MHECQGSVWIGQLLVSSACFIVCWSLMTSQVNEKERQKLWKSSFVRYNHTNEENQPAPSALKFRALDKQPGVSSSVSIASSISLLIFDSCIFFSRIVFEFEGYVVVFSTFSQGQFALLCAGAENMLRVSLNVWALAEIRRRWACIFPSVFVHPKPPPPVTPRLLPKIDLPSLRPKLFPPPMFDARGPQLSAISKRSELGGGKSTMNADEVKNVQHNGRDTPSLSHSKKANGTKCIRQSSIHRFFRRLTPRGAKNSEKTHSPASSQIQQSQQSMGENCAHVNNSQPTTTVANGNLDNAQRSPATSVGADLRRSLNQMFHFGTKSKANRAASDHQLAINRVDMDSADLCPVKLDKGVGETVRSEEDLLVLQGKRKCSDSADKSSSAVISSSGGGGGKVRIHNMASPSFSSDVLASMTRPLATFCSESNVHAGELSPTEAVGGPSRAPSYLRVSCAVSGYRDVGRYSASSSPRLLSRPPMVCGRTTVSGKPIPADQLFELNSPPSERAVGLSSPLVGQKFATPLSIREILESFNRLSLKDNSPVYGLMVAGRRLTDAPGSGSSSPESTTVVEKEPSNCCPLDDGAKQQEPTPDACNTTTATTNNNNDDDDDDKRIVVSQNDSYQLLAQQQRKRLEDLCKQAELWQAESPPEAAAELIRIVIGKVTLLLKKKFRKFEELVDKHMNPVDGEPPVRMDDLEGFWSMVLMEIADVDSCFSAVQKAKDNGWLVEENSSDLTDSKSSGSTKLRRNSNGKWKTTPTMDSDYVTRKRLQGRQFLRAARMKLKQTKEQQQATENKDDIHIFIS</sequence>
<reference evidence="5 6" key="1">
    <citation type="submission" date="2024-07" db="EMBL/GenBank/DDBJ databases">
        <title>Enhanced genomic and transcriptomic resources for Trichinella pseudospiralis and T. spiralis underpin the discovery of pronounced molecular differences between stages and species.</title>
        <authorList>
            <person name="Pasi K.K."/>
            <person name="La Rosa G."/>
            <person name="Gomez-Morales M.A."/>
            <person name="Tosini F."/>
            <person name="Sumanam S."/>
            <person name="Young N.D."/>
            <person name="Chang B.C."/>
            <person name="Robin G.B."/>
        </authorList>
    </citation>
    <scope>NUCLEOTIDE SEQUENCE [LARGE SCALE GENOMIC DNA]</scope>
    <source>
        <strain evidence="5">ISS534</strain>
    </source>
</reference>
<feature type="compositionally biased region" description="Low complexity" evidence="3">
    <location>
        <begin position="555"/>
        <end position="567"/>
    </location>
</feature>
<keyword evidence="4" id="KW-1133">Transmembrane helix</keyword>
<proteinExistence type="inferred from homology"/>
<dbReference type="Pfam" id="PF03359">
    <property type="entry name" value="GKAP"/>
    <property type="match status" value="1"/>
</dbReference>
<gene>
    <name evidence="5" type="ORF">TSPI_03083</name>
</gene>
<organism evidence="5 6">
    <name type="scientific">Trichinella spiralis</name>
    <name type="common">Trichina worm</name>
    <dbReference type="NCBI Taxonomy" id="6334"/>
    <lineage>
        <taxon>Eukaryota</taxon>
        <taxon>Metazoa</taxon>
        <taxon>Ecdysozoa</taxon>
        <taxon>Nematoda</taxon>
        <taxon>Enoplea</taxon>
        <taxon>Dorylaimia</taxon>
        <taxon>Trichinellida</taxon>
        <taxon>Trichinellidae</taxon>
        <taxon>Trichinella</taxon>
    </lineage>
</organism>
<feature type="compositionally biased region" description="Polar residues" evidence="3">
    <location>
        <begin position="748"/>
        <end position="757"/>
    </location>
</feature>
<evidence type="ECO:0000313" key="6">
    <source>
        <dbReference type="Proteomes" id="UP001558632"/>
    </source>
</evidence>
<evidence type="ECO:0000256" key="2">
    <source>
        <dbReference type="SAM" id="Coils"/>
    </source>
</evidence>
<dbReference type="Proteomes" id="UP001558632">
    <property type="component" value="Unassembled WGS sequence"/>
</dbReference>